<organism evidence="2 3">
    <name type="scientific">Microlunatus capsulatus</name>
    <dbReference type="NCBI Taxonomy" id="99117"/>
    <lineage>
        <taxon>Bacteria</taxon>
        <taxon>Bacillati</taxon>
        <taxon>Actinomycetota</taxon>
        <taxon>Actinomycetes</taxon>
        <taxon>Propionibacteriales</taxon>
        <taxon>Propionibacteriaceae</taxon>
        <taxon>Microlunatus</taxon>
    </lineage>
</organism>
<protein>
    <submittedName>
        <fullName evidence="2">Serine/threonine protein phosphatase PrpC/RNA polymerase subunit RPABC4/transcription elongation factor Spt4</fullName>
    </submittedName>
</protein>
<keyword evidence="3" id="KW-1185">Reference proteome</keyword>
<dbReference type="SMART" id="SM00332">
    <property type="entry name" value="PP2Cc"/>
    <property type="match status" value="1"/>
</dbReference>
<dbReference type="SUPFAM" id="SSF81606">
    <property type="entry name" value="PP2C-like"/>
    <property type="match status" value="1"/>
</dbReference>
<evidence type="ECO:0000313" key="2">
    <source>
        <dbReference type="EMBL" id="MBP2415769.1"/>
    </source>
</evidence>
<dbReference type="PROSITE" id="PS51746">
    <property type="entry name" value="PPM_2"/>
    <property type="match status" value="1"/>
</dbReference>
<name>A0ABS4Z468_9ACTN</name>
<dbReference type="Gene3D" id="3.60.40.10">
    <property type="entry name" value="PPM-type phosphatase domain"/>
    <property type="match status" value="1"/>
</dbReference>
<keyword evidence="2" id="KW-0251">Elongation factor</keyword>
<feature type="domain" description="PPM-type phosphatase" evidence="1">
    <location>
        <begin position="118"/>
        <end position="374"/>
    </location>
</feature>
<dbReference type="EMBL" id="JAGIOB010000001">
    <property type="protein sequence ID" value="MBP2415769.1"/>
    <property type="molecule type" value="Genomic_DNA"/>
</dbReference>
<dbReference type="InterPro" id="IPR036457">
    <property type="entry name" value="PPM-type-like_dom_sf"/>
</dbReference>
<dbReference type="RefSeq" id="WP_210053009.1">
    <property type="nucleotide sequence ID" value="NZ_BAAAMH010000030.1"/>
</dbReference>
<sequence length="375" mass="37456">MTETSPPAPAPTPGARLTCPSCGAEVTDAERFCEACGAPLSPTTEAVAPGGAGAESPVELSGRVGATAVGAAPAPPAPAAGPPCTSCGGVVDADGYCTTCGTKAPSPRDHYVEQPATWVAAVCDRGIRHHKNEDATAVAADPEPGSRAVLVVCDGVSTSTDSDVAALAGARTARDVLVAARASGLGVAASRAAALAQSLGVASAQANEAVIANTAPESDNAASCTFAAAVLEGDLVVFGTVGDSRVYWLPDAGAGDPLQLSVDDSMAQVRIEMGVDRVEAENGPQAHAITKWLGRDSTDVVPRTGSIALGVPGWLMVCSDGLWNYCSSAADLQALVATTQAETGADPLPLARALVVWANAQGGRDNISVALARHA</sequence>
<gene>
    <name evidence="2" type="ORF">JOF54_000691</name>
</gene>
<proteinExistence type="predicted"/>
<dbReference type="GO" id="GO:0003746">
    <property type="term" value="F:translation elongation factor activity"/>
    <property type="evidence" value="ECO:0007669"/>
    <property type="project" value="UniProtKB-KW"/>
</dbReference>
<dbReference type="Pfam" id="PF13240">
    <property type="entry name" value="Zn_Ribbon_1"/>
    <property type="match status" value="1"/>
</dbReference>
<dbReference type="Proteomes" id="UP000758168">
    <property type="component" value="Unassembled WGS sequence"/>
</dbReference>
<comment type="caution">
    <text evidence="2">The sequence shown here is derived from an EMBL/GenBank/DDBJ whole genome shotgun (WGS) entry which is preliminary data.</text>
</comment>
<evidence type="ECO:0000313" key="3">
    <source>
        <dbReference type="Proteomes" id="UP000758168"/>
    </source>
</evidence>
<dbReference type="InterPro" id="IPR001932">
    <property type="entry name" value="PPM-type_phosphatase-like_dom"/>
</dbReference>
<reference evidence="2 3" key="1">
    <citation type="submission" date="2021-03" db="EMBL/GenBank/DDBJ databases">
        <title>Sequencing the genomes of 1000 actinobacteria strains.</title>
        <authorList>
            <person name="Klenk H.-P."/>
        </authorList>
    </citation>
    <scope>NUCLEOTIDE SEQUENCE [LARGE SCALE GENOMIC DNA]</scope>
    <source>
        <strain evidence="2 3">DSM 12936</strain>
    </source>
</reference>
<dbReference type="InterPro" id="IPR026870">
    <property type="entry name" value="Zinc_ribbon_dom"/>
</dbReference>
<accession>A0ABS4Z468</accession>
<evidence type="ECO:0000259" key="1">
    <source>
        <dbReference type="PROSITE" id="PS51746"/>
    </source>
</evidence>
<dbReference type="CDD" id="cd00143">
    <property type="entry name" value="PP2Cc"/>
    <property type="match status" value="1"/>
</dbReference>
<keyword evidence="2" id="KW-0648">Protein biosynthesis</keyword>